<proteinExistence type="inferred from homology"/>
<evidence type="ECO:0000256" key="1">
    <source>
        <dbReference type="ARBA" id="ARBA00009370"/>
    </source>
</evidence>
<comment type="catalytic activity">
    <reaction evidence="2">
        <text>Cleavage of hydrophobic, N-terminal signal or leader sequences from secreted and periplasmic proteins.</text>
        <dbReference type="EC" id="3.4.21.89"/>
    </reaction>
</comment>
<evidence type="ECO:0000256" key="2">
    <source>
        <dbReference type="RuleBase" id="RU362042"/>
    </source>
</evidence>
<feature type="transmembrane region" description="Helical" evidence="2">
    <location>
        <begin position="9"/>
        <end position="29"/>
    </location>
</feature>
<sequence>MLNFFKKNIFLVIIFIFFSIIFIFSRFTYNVTNSLTKGIYFKKFFPKYKKNNLVLFELDKKYLKYLENFPNKNKMKKIYLIKRIVGVCGDKIENRNGGIFINGEKKGEIFKIKGLNENKNENKNIKKEESYVLRKDEFFVMGDTPTSFDSRYFGILKKKNFKFEMKLLIDEKKLEKIIKYF</sequence>
<evidence type="ECO:0000259" key="3">
    <source>
        <dbReference type="Pfam" id="PF10502"/>
    </source>
</evidence>
<dbReference type="EMBL" id="CP165644">
    <property type="protein sequence ID" value="XDU67115.1"/>
    <property type="molecule type" value="Genomic_DNA"/>
</dbReference>
<dbReference type="PANTHER" id="PTHR43390:SF1">
    <property type="entry name" value="CHLOROPLAST PROCESSING PEPTIDASE"/>
    <property type="match status" value="1"/>
</dbReference>
<keyword evidence="2 4" id="KW-0378">Hydrolase</keyword>
<dbReference type="GO" id="GO:0016020">
    <property type="term" value="C:membrane"/>
    <property type="evidence" value="ECO:0007669"/>
    <property type="project" value="UniProtKB-SubCell"/>
</dbReference>
<dbReference type="EC" id="3.4.21.89" evidence="2"/>
<accession>A0AB39VHU9</accession>
<dbReference type="InterPro" id="IPR019533">
    <property type="entry name" value="Peptidase_S26"/>
</dbReference>
<dbReference type="RefSeq" id="WP_369711333.1">
    <property type="nucleotide sequence ID" value="NZ_CP165644.1"/>
</dbReference>
<dbReference type="GO" id="GO:0006465">
    <property type="term" value="P:signal peptide processing"/>
    <property type="evidence" value="ECO:0007669"/>
    <property type="project" value="InterPro"/>
</dbReference>
<keyword evidence="2" id="KW-0472">Membrane</keyword>
<dbReference type="NCBIfam" id="TIGR02227">
    <property type="entry name" value="sigpep_I_bact"/>
    <property type="match status" value="1"/>
</dbReference>
<comment type="subcellular location">
    <subcellularLocation>
        <location evidence="2">Membrane</location>
        <topology evidence="2">Single-pass type II membrane protein</topology>
    </subcellularLocation>
</comment>
<dbReference type="KEGG" id="lrug:AB8B22_01520"/>
<comment type="similarity">
    <text evidence="1 2">Belongs to the peptidase S26 family.</text>
</comment>
<dbReference type="AlphaFoldDB" id="A0AB39VHU9"/>
<dbReference type="SUPFAM" id="SSF51306">
    <property type="entry name" value="LexA/Signal peptidase"/>
    <property type="match status" value="1"/>
</dbReference>
<evidence type="ECO:0000313" key="4">
    <source>
        <dbReference type="EMBL" id="XDU67115.1"/>
    </source>
</evidence>
<keyword evidence="2" id="KW-1133">Transmembrane helix</keyword>
<dbReference type="Pfam" id="PF10502">
    <property type="entry name" value="Peptidase_S26"/>
    <property type="match status" value="1"/>
</dbReference>
<dbReference type="PANTHER" id="PTHR43390">
    <property type="entry name" value="SIGNAL PEPTIDASE I"/>
    <property type="match status" value="1"/>
</dbReference>
<gene>
    <name evidence="4" type="primary">lepB</name>
    <name evidence="4" type="ORF">AB8B22_01520</name>
</gene>
<keyword evidence="2" id="KW-0812">Transmembrane</keyword>
<protein>
    <recommendedName>
        <fullName evidence="2">Signal peptidase I</fullName>
        <ecNumber evidence="2">3.4.21.89</ecNumber>
    </recommendedName>
</protein>
<dbReference type="GO" id="GO:0004252">
    <property type="term" value="F:serine-type endopeptidase activity"/>
    <property type="evidence" value="ECO:0007669"/>
    <property type="project" value="InterPro"/>
</dbReference>
<dbReference type="Gene3D" id="2.10.109.10">
    <property type="entry name" value="Umud Fragment, subunit A"/>
    <property type="match status" value="1"/>
</dbReference>
<keyword evidence="2" id="KW-0645">Protease</keyword>
<reference evidence="4" key="1">
    <citation type="submission" date="2024-07" db="EMBL/GenBank/DDBJ databases">
        <authorList>
            <person name="Li X.-J."/>
            <person name="Wang X."/>
        </authorList>
    </citation>
    <scope>NUCLEOTIDE SEQUENCE</scope>
    <source>
        <strain evidence="4">HSP-334</strain>
    </source>
</reference>
<name>A0AB39VHU9_9FUSO</name>
<dbReference type="GO" id="GO:0009003">
    <property type="term" value="F:signal peptidase activity"/>
    <property type="evidence" value="ECO:0007669"/>
    <property type="project" value="UniProtKB-EC"/>
</dbReference>
<organism evidence="4">
    <name type="scientific">Leptotrichia rugosa</name>
    <dbReference type="NCBI Taxonomy" id="3239302"/>
    <lineage>
        <taxon>Bacteria</taxon>
        <taxon>Fusobacteriati</taxon>
        <taxon>Fusobacteriota</taxon>
        <taxon>Fusobacteriia</taxon>
        <taxon>Fusobacteriales</taxon>
        <taxon>Leptotrichiaceae</taxon>
        <taxon>Leptotrichia</taxon>
    </lineage>
</organism>
<feature type="domain" description="Peptidase S26" evidence="3">
    <location>
        <begin position="7"/>
        <end position="161"/>
    </location>
</feature>
<dbReference type="InterPro" id="IPR036286">
    <property type="entry name" value="LexA/Signal_pep-like_sf"/>
</dbReference>
<dbReference type="InterPro" id="IPR000223">
    <property type="entry name" value="Pept_S26A_signal_pept_1"/>
</dbReference>